<keyword evidence="2" id="KW-1185">Reference proteome</keyword>
<reference evidence="1" key="1">
    <citation type="submission" date="2019-03" db="EMBL/GenBank/DDBJ databases">
        <title>WGS assembly of Setaria viridis.</title>
        <authorList>
            <person name="Huang P."/>
            <person name="Jenkins J."/>
            <person name="Grimwood J."/>
            <person name="Barry K."/>
            <person name="Healey A."/>
            <person name="Mamidi S."/>
            <person name="Sreedasyam A."/>
            <person name="Shu S."/>
            <person name="Feldman M."/>
            <person name="Wu J."/>
            <person name="Yu Y."/>
            <person name="Chen C."/>
            <person name="Johnson J."/>
            <person name="Rokhsar D."/>
            <person name="Baxter I."/>
            <person name="Schmutz J."/>
            <person name="Brutnell T."/>
            <person name="Kellogg E."/>
        </authorList>
    </citation>
    <scope>NUCLEOTIDE SEQUENCE [LARGE SCALE GENOMIC DNA]</scope>
</reference>
<dbReference type="EMBL" id="CM016553">
    <property type="protein sequence ID" value="TKW30260.1"/>
    <property type="molecule type" value="Genomic_DNA"/>
</dbReference>
<evidence type="ECO:0000313" key="2">
    <source>
        <dbReference type="Proteomes" id="UP000298652"/>
    </source>
</evidence>
<organism evidence="1 2">
    <name type="scientific">Setaria viridis</name>
    <name type="common">Green bristlegrass</name>
    <name type="synonym">Setaria italica subsp. viridis</name>
    <dbReference type="NCBI Taxonomy" id="4556"/>
    <lineage>
        <taxon>Eukaryota</taxon>
        <taxon>Viridiplantae</taxon>
        <taxon>Streptophyta</taxon>
        <taxon>Embryophyta</taxon>
        <taxon>Tracheophyta</taxon>
        <taxon>Spermatophyta</taxon>
        <taxon>Magnoliopsida</taxon>
        <taxon>Liliopsida</taxon>
        <taxon>Poales</taxon>
        <taxon>Poaceae</taxon>
        <taxon>PACMAD clade</taxon>
        <taxon>Panicoideae</taxon>
        <taxon>Panicodae</taxon>
        <taxon>Paniceae</taxon>
        <taxon>Cenchrinae</taxon>
        <taxon>Setaria</taxon>
    </lineage>
</organism>
<protein>
    <recommendedName>
        <fullName evidence="3">Rx N-terminal domain-containing protein</fullName>
    </recommendedName>
</protein>
<dbReference type="Proteomes" id="UP000298652">
    <property type="component" value="Chromosome 2"/>
</dbReference>
<accession>A0A4U6VKQ4</accession>
<dbReference type="AlphaFoldDB" id="A0A4U6VKQ4"/>
<gene>
    <name evidence="1" type="ORF">SEVIR_2G023800v2</name>
</gene>
<name>A0A4U6VKQ4_SETVI</name>
<sequence>MAEMVGSAVVQEAVGRISSFVFGKRKGKASEGHSLERLEMALSELEFALERSAKLPITDVSLLCRRKVLKHAYVEGRNLLNKHKGRLQQEGQEIGRVCRGLNLSLSLIGLKKDESPCLSCSDVKRFEWFADCASKFVRDMESDCSLQQYTFCNPLVRHLLQGKMLEYEVVQRDLLRRFHIWPISLEERGVEAELAYRYDDRKMPHKSFQLRLMLRLSESTDIIGIAIECLQSLASQHVTRSAMGELTLLRDLQFGKDISHKYALPWVGIQESHTQDTWIFRPDPICCKSNGQESFSNNIISSTFPEQVIFVAFRCYVSALEYSLCHSSSVEASRNAMKDRASPLQVTSCCAPHFGEDLQLQESSWAHEVLGSTFKHKIGSIQEMDEMVRTKAARQPEQSYSALWLSAHGSAYFCVRKSCSGMARVPEPNGRSKTRRAAKWKR</sequence>
<dbReference type="OMA" id="LEYSLCH"/>
<dbReference type="PANTHER" id="PTHR33377">
    <property type="entry name" value="OS10G0134700 PROTEIN-RELATED"/>
    <property type="match status" value="1"/>
</dbReference>
<dbReference type="InterPro" id="IPR013181">
    <property type="entry name" value="DUF1719"/>
</dbReference>
<dbReference type="SMART" id="SM01157">
    <property type="entry name" value="DUF1719"/>
    <property type="match status" value="1"/>
</dbReference>
<evidence type="ECO:0000313" key="1">
    <source>
        <dbReference type="EMBL" id="TKW30260.1"/>
    </source>
</evidence>
<dbReference type="PANTHER" id="PTHR33377:SF4">
    <property type="entry name" value="OS07G0285800 PROTEIN"/>
    <property type="match status" value="1"/>
</dbReference>
<dbReference type="Gramene" id="TKW30260">
    <property type="protein sequence ID" value="TKW30260"/>
    <property type="gene ID" value="SEVIR_2G023800v2"/>
</dbReference>
<dbReference type="Pfam" id="PF08224">
    <property type="entry name" value="DUF1719"/>
    <property type="match status" value="1"/>
</dbReference>
<proteinExistence type="predicted"/>
<evidence type="ECO:0008006" key="3">
    <source>
        <dbReference type="Google" id="ProtNLM"/>
    </source>
</evidence>